<accession>J0PAP9</accession>
<dbReference type="InterPro" id="IPR005537">
    <property type="entry name" value="RAMP_III_fam"/>
</dbReference>
<proteinExistence type="predicted"/>
<name>J0PAP9_9BACT</name>
<dbReference type="Proteomes" id="UP000005113">
    <property type="component" value="Unassembled WGS sequence"/>
</dbReference>
<keyword evidence="1" id="KW-0051">Antiviral defense</keyword>
<evidence type="ECO:0000259" key="2">
    <source>
        <dbReference type="Pfam" id="PF03787"/>
    </source>
</evidence>
<evidence type="ECO:0000313" key="4">
    <source>
        <dbReference type="Proteomes" id="UP000005113"/>
    </source>
</evidence>
<gene>
    <name evidence="3" type="ORF">SapgrDRAFT_3038</name>
</gene>
<dbReference type="RefSeq" id="WP_002660493.1">
    <property type="nucleotide sequence ID" value="NZ_JH719942.1"/>
</dbReference>
<dbReference type="InterPro" id="IPR007522">
    <property type="entry name" value="CRISPR-assoc_prot_TM1795"/>
</dbReference>
<evidence type="ECO:0000256" key="1">
    <source>
        <dbReference type="ARBA" id="ARBA00023118"/>
    </source>
</evidence>
<organism evidence="3 4">
    <name type="scientific">Saprospira grandis DSM 2844</name>
    <dbReference type="NCBI Taxonomy" id="694433"/>
    <lineage>
        <taxon>Bacteria</taxon>
        <taxon>Pseudomonadati</taxon>
        <taxon>Bacteroidota</taxon>
        <taxon>Saprospiria</taxon>
        <taxon>Saprospirales</taxon>
        <taxon>Saprospiraceae</taxon>
        <taxon>Saprospira</taxon>
    </lineage>
</organism>
<dbReference type="HOGENOM" id="CLU_050338_0_0_10"/>
<evidence type="ECO:0000313" key="3">
    <source>
        <dbReference type="EMBL" id="EJF54687.1"/>
    </source>
</evidence>
<dbReference type="EMBL" id="JH719942">
    <property type="protein sequence ID" value="EJF54687.1"/>
    <property type="molecule type" value="Genomic_DNA"/>
</dbReference>
<protein>
    <submittedName>
        <fullName evidence="3">CRISPR type III-B/RAMP module RAMP protein Cmr1</fullName>
    </submittedName>
</protein>
<dbReference type="NCBIfam" id="TIGR01894">
    <property type="entry name" value="cas_TM1795_cmr1"/>
    <property type="match status" value="1"/>
</dbReference>
<dbReference type="Pfam" id="PF03787">
    <property type="entry name" value="RAMPs"/>
    <property type="match status" value="1"/>
</dbReference>
<reference evidence="4" key="1">
    <citation type="journal article" date="2012" name="Stand. Genomic Sci.">
        <title>Permanent draft genome sequence of the gliding predator Saprospira grandis strain Sa g1 (= HR1).</title>
        <authorList>
            <person name="Mavromatis K."/>
            <person name="Chertkov O."/>
            <person name="Lapidus A."/>
            <person name="Nolan M."/>
            <person name="Lucas S."/>
            <person name="Tice H."/>
            <person name="Del Rio T.G."/>
            <person name="Cheng J.F."/>
            <person name="Han C."/>
            <person name="Tapia R."/>
            <person name="Bruce D."/>
            <person name="Goodwin L.A."/>
            <person name="Pitluck S."/>
            <person name="Huntemann M."/>
            <person name="Liolios K."/>
            <person name="Pagani I."/>
            <person name="Ivanova N."/>
            <person name="Mikhailova N."/>
            <person name="Pati A."/>
            <person name="Chen A."/>
            <person name="Palaniappan K."/>
            <person name="Land M."/>
            <person name="Brambilla E.M."/>
            <person name="Rohde M."/>
            <person name="Spring S."/>
            <person name="Goker M."/>
            <person name="Detter J.C."/>
            <person name="Bristow J."/>
            <person name="Eisen J.A."/>
            <person name="Markowitz V."/>
            <person name="Hugenholtz P."/>
            <person name="Kyrpides N.C."/>
            <person name="Klenk H.P."/>
            <person name="Woyke T."/>
        </authorList>
    </citation>
    <scope>NUCLEOTIDE SEQUENCE [LARGE SCALE GENOMIC DNA]</scope>
    <source>
        <strain evidence="4">DSM 2844</strain>
    </source>
</reference>
<sequence length="319" mass="36736">MHRITFECETITPMFMAGADGKTPELRAPSIKGALRFWWRALNGHLELEELKEREGEIFGNTEQRSKVLLRVREVDVIYSNTTFLASIGRKAHDIKYLAYGVEDHYYIEEGSRFEVVVSCKNYEIIEKHIKPAFSALVAFGGLGAKGRNGFGSIKASNVDDIDTVLRYSAFKQEIQARYTALSSKVKVFEGVYSVRSWEVGISDLKFIYADNGKKKIYPKKNRAYIAAPYPNVETPERHAKLFFMSFFEVKGEIYYRITFIPYQYLSGYPLGNKVSYDSIFKTWTQVIYDEGSGMNDNIYNSSDQDDFLLKKREHNDNH</sequence>
<dbReference type="AlphaFoldDB" id="J0PAP9"/>
<dbReference type="GO" id="GO:0051607">
    <property type="term" value="P:defense response to virus"/>
    <property type="evidence" value="ECO:0007669"/>
    <property type="project" value="UniProtKB-KW"/>
</dbReference>
<feature type="domain" description="CRISPR type III-associated protein" evidence="2">
    <location>
        <begin position="8"/>
        <end position="155"/>
    </location>
</feature>
<dbReference type="OrthoDB" id="190500at2"/>